<name>A0A835MJL5_9ROSI</name>
<proteinExistence type="predicted"/>
<dbReference type="AlphaFoldDB" id="A0A835MJL5"/>
<protein>
    <submittedName>
        <fullName evidence="1">Uncharacterized protein</fullName>
    </submittedName>
</protein>
<dbReference type="EMBL" id="JADGMS010000014">
    <property type="protein sequence ID" value="KAF9668947.1"/>
    <property type="molecule type" value="Genomic_DNA"/>
</dbReference>
<dbReference type="Gene3D" id="3.40.50.2000">
    <property type="entry name" value="Glycogen Phosphorylase B"/>
    <property type="match status" value="1"/>
</dbReference>
<evidence type="ECO:0000313" key="2">
    <source>
        <dbReference type="Proteomes" id="UP000657918"/>
    </source>
</evidence>
<dbReference type="OrthoDB" id="1925022at2759"/>
<dbReference type="Proteomes" id="UP000657918">
    <property type="component" value="Unassembled WGS sequence"/>
</dbReference>
<comment type="caution">
    <text evidence="1">The sequence shown here is derived from an EMBL/GenBank/DDBJ whole genome shotgun (WGS) entry which is preliminary data.</text>
</comment>
<reference evidence="1 2" key="1">
    <citation type="submission" date="2020-10" db="EMBL/GenBank/DDBJ databases">
        <title>Plant Genome Project.</title>
        <authorList>
            <person name="Zhang R.-G."/>
        </authorList>
    </citation>
    <scope>NUCLEOTIDE SEQUENCE [LARGE SCALE GENOMIC DNA]</scope>
    <source>
        <strain evidence="1">FAFU-HL-1</strain>
        <tissue evidence="1">Leaf</tissue>
    </source>
</reference>
<sequence length="159" mass="17859">MAQFKENKFSCSCILWECSQLCCFTPSGNRNRSCRVWAAIHWAVKKIMKIGCLRDMRKESKAGAIRGWAPQLLILEHEAGGFVTPCNFRDRDEKLATGILNIGDWDGAQKWASMVGDRVKNGATEKAIMEGKEAEKKWQSKLLNKVGLLILISILSLKS</sequence>
<evidence type="ECO:0000313" key="1">
    <source>
        <dbReference type="EMBL" id="KAF9668947.1"/>
    </source>
</evidence>
<keyword evidence="2" id="KW-1185">Reference proteome</keyword>
<accession>A0A835MJL5</accession>
<organism evidence="1 2">
    <name type="scientific">Salix dunnii</name>
    <dbReference type="NCBI Taxonomy" id="1413687"/>
    <lineage>
        <taxon>Eukaryota</taxon>
        <taxon>Viridiplantae</taxon>
        <taxon>Streptophyta</taxon>
        <taxon>Embryophyta</taxon>
        <taxon>Tracheophyta</taxon>
        <taxon>Spermatophyta</taxon>
        <taxon>Magnoliopsida</taxon>
        <taxon>eudicotyledons</taxon>
        <taxon>Gunneridae</taxon>
        <taxon>Pentapetalae</taxon>
        <taxon>rosids</taxon>
        <taxon>fabids</taxon>
        <taxon>Malpighiales</taxon>
        <taxon>Salicaceae</taxon>
        <taxon>Saliceae</taxon>
        <taxon>Salix</taxon>
    </lineage>
</organism>
<gene>
    <name evidence="1" type="ORF">SADUNF_Sadunf14G0056400</name>
</gene>